<dbReference type="AlphaFoldDB" id="A0A843YE59"/>
<keyword evidence="4" id="KW-1185">Reference proteome</keyword>
<feature type="compositionally biased region" description="Low complexity" evidence="1">
    <location>
        <begin position="118"/>
        <end position="129"/>
    </location>
</feature>
<feature type="compositionally biased region" description="Polar residues" evidence="1">
    <location>
        <begin position="638"/>
        <end position="651"/>
    </location>
</feature>
<feature type="compositionally biased region" description="Low complexity" evidence="1">
    <location>
        <begin position="165"/>
        <end position="243"/>
    </location>
</feature>
<dbReference type="InterPro" id="IPR009061">
    <property type="entry name" value="DNA-bd_dom_put_sf"/>
</dbReference>
<dbReference type="InterPro" id="IPR000551">
    <property type="entry name" value="MerR-type_HTH_dom"/>
</dbReference>
<dbReference type="PROSITE" id="PS50937">
    <property type="entry name" value="HTH_MERR_2"/>
    <property type="match status" value="1"/>
</dbReference>
<feature type="compositionally biased region" description="Pro residues" evidence="1">
    <location>
        <begin position="147"/>
        <end position="164"/>
    </location>
</feature>
<comment type="caution">
    <text evidence="3">The sequence shown here is derived from an EMBL/GenBank/DDBJ whole genome shotgun (WGS) entry which is preliminary data.</text>
</comment>
<dbReference type="Gene3D" id="1.10.1660.10">
    <property type="match status" value="1"/>
</dbReference>
<dbReference type="RefSeq" id="WP_153214270.1">
    <property type="nucleotide sequence ID" value="NZ_WIBF01000001.1"/>
</dbReference>
<evidence type="ECO:0000313" key="3">
    <source>
        <dbReference type="EMBL" id="MQQ07379.1"/>
    </source>
</evidence>
<gene>
    <name evidence="3" type="ORF">GFB49_02825</name>
</gene>
<feature type="compositionally biased region" description="Low complexity" evidence="1">
    <location>
        <begin position="331"/>
        <end position="347"/>
    </location>
</feature>
<feature type="compositionally biased region" description="Polar residues" evidence="1">
    <location>
        <begin position="703"/>
        <end position="715"/>
    </location>
</feature>
<dbReference type="Proteomes" id="UP000444174">
    <property type="component" value="Unassembled WGS sequence"/>
</dbReference>
<protein>
    <submittedName>
        <fullName evidence="3">MerR family transcriptional regulator</fullName>
    </submittedName>
</protein>
<feature type="domain" description="HTH merR-type" evidence="2">
    <location>
        <begin position="10"/>
        <end position="78"/>
    </location>
</feature>
<dbReference type="GO" id="GO:0006355">
    <property type="term" value="P:regulation of DNA-templated transcription"/>
    <property type="evidence" value="ECO:0007669"/>
    <property type="project" value="InterPro"/>
</dbReference>
<evidence type="ECO:0000313" key="4">
    <source>
        <dbReference type="Proteomes" id="UP000444174"/>
    </source>
</evidence>
<organism evidence="3 4">
    <name type="scientific">Tritonibacter litoralis</name>
    <dbReference type="NCBI Taxonomy" id="2662264"/>
    <lineage>
        <taxon>Bacteria</taxon>
        <taxon>Pseudomonadati</taxon>
        <taxon>Pseudomonadota</taxon>
        <taxon>Alphaproteobacteria</taxon>
        <taxon>Rhodobacterales</taxon>
        <taxon>Paracoccaceae</taxon>
        <taxon>Tritonibacter</taxon>
    </lineage>
</organism>
<dbReference type="SUPFAM" id="SSF46955">
    <property type="entry name" value="Putative DNA-binding domain"/>
    <property type="match status" value="1"/>
</dbReference>
<evidence type="ECO:0000259" key="2">
    <source>
        <dbReference type="PROSITE" id="PS50937"/>
    </source>
</evidence>
<dbReference type="EMBL" id="WIBF01000001">
    <property type="protein sequence ID" value="MQQ07379.1"/>
    <property type="molecule type" value="Genomic_DNA"/>
</dbReference>
<sequence>MSKSPDAFRTISEVAEWLAVQAHVLRFWESKFPQLKPVKRAGGRRYYRPADMLLLGGIRYLLHDKGLSIKEVQTLLRENGAAYLSDMSHSLDEPFTPGSAGPKNGADLGVTIDSNAGEPAADDAPVAAVEAKEPETSPAIEVETPAPADPAPQPAPPVSAPAPTPSVSEPVAAAAPSPAAEPVVTANTEAPSAADQPVAAPVQPAAVHPAPAAAAPVETPSAAMPEAAPADASQPTPAASTSAEQIHLDLGPVASAPQESATAKAERLQSAFAGAQPAPASSSNPPTARSSAPAEAQANLWDGTSDTGAATADAPAAEPAQPTLAPQQDLGQSDQSSVSQPVVGQPDLAPENLESSGTGPGLASVDDNAADAEAEVPSPNAVAPVAPPISNVNTAAPAVTAPNGAQAPGINEVEEATVAPTEQVPEVTHTAAPVAGVAVPPSPQTLAAPEPSVVPERSPASVQAPTQDDVSRAALPFADTASEPKTDTPSETPAAAGFDSVQTPAQPTGHVSPAVATTDTPLGAPLADPQQSAVTETVPAVEPVAEDPQVVAPERPASPVATPAPQPPLAPSAPSPAVASTPQPAPAPFASNAGHPAALDNSVPEQPAATVAVSPSDIASPAPAPLPTRVEPAGTDETAPQSITVQEQPTQDEVPAATTAQPEGGNLPTPKPGVSVLKVPEPGFSVPDTGEQLDSMVFQTQATPQGVSAPQTITPSDLVMGLPPLANLDAPSPSPASSDVEDHPPAPAPKARVIEIADFDLSDLSPAPGVLRRLATQSEIPAQNQASVDQCLADLRTLAARG</sequence>
<feature type="region of interest" description="Disordered" evidence="1">
    <location>
        <begin position="703"/>
        <end position="750"/>
    </location>
</feature>
<feature type="compositionally biased region" description="Low complexity" evidence="1">
    <location>
        <begin position="307"/>
        <end position="323"/>
    </location>
</feature>
<feature type="compositionally biased region" description="Low complexity" evidence="1">
    <location>
        <begin position="375"/>
        <end position="392"/>
    </location>
</feature>
<proteinExistence type="predicted"/>
<feature type="compositionally biased region" description="Pro residues" evidence="1">
    <location>
        <begin position="562"/>
        <end position="574"/>
    </location>
</feature>
<feature type="compositionally biased region" description="Low complexity" evidence="1">
    <location>
        <begin position="722"/>
        <end position="738"/>
    </location>
</feature>
<dbReference type="Pfam" id="PF13411">
    <property type="entry name" value="MerR_1"/>
    <property type="match status" value="1"/>
</dbReference>
<dbReference type="CDD" id="cd04765">
    <property type="entry name" value="HTH_MlrA-like_sg2"/>
    <property type="match status" value="1"/>
</dbReference>
<dbReference type="SMART" id="SM00422">
    <property type="entry name" value="HTH_MERR"/>
    <property type="match status" value="1"/>
</dbReference>
<name>A0A843YE59_9RHOB</name>
<dbReference type="GO" id="GO:0003677">
    <property type="term" value="F:DNA binding"/>
    <property type="evidence" value="ECO:0007669"/>
    <property type="project" value="InterPro"/>
</dbReference>
<feature type="region of interest" description="Disordered" evidence="1">
    <location>
        <begin position="93"/>
        <end position="690"/>
    </location>
</feature>
<feature type="compositionally biased region" description="Low complexity" evidence="1">
    <location>
        <begin position="270"/>
        <end position="294"/>
    </location>
</feature>
<evidence type="ECO:0000256" key="1">
    <source>
        <dbReference type="SAM" id="MobiDB-lite"/>
    </source>
</evidence>
<reference evidence="3 4" key="1">
    <citation type="submission" date="2019-10" db="EMBL/GenBank/DDBJ databases">
        <title>Epibacterium sp. nov., isolated from seawater.</title>
        <authorList>
            <person name="Zhang X."/>
            <person name="Li N."/>
        </authorList>
    </citation>
    <scope>NUCLEOTIDE SEQUENCE [LARGE SCALE GENOMIC DNA]</scope>
    <source>
        <strain evidence="3 4">SM1979</strain>
    </source>
</reference>
<accession>A0A843YE59</accession>